<proteinExistence type="predicted"/>
<accession>A0A1J1DZU4</accession>
<evidence type="ECO:0000313" key="2">
    <source>
        <dbReference type="Proteomes" id="UP000243197"/>
    </source>
</evidence>
<dbReference type="EMBL" id="AP014564">
    <property type="protein sequence ID" value="BAV95450.1"/>
    <property type="molecule type" value="Genomic_DNA"/>
</dbReference>
<name>A0A1J1DZU4_9FLAO</name>
<organism evidence="1 2">
    <name type="scientific">Ichthyobacterium seriolicida</name>
    <dbReference type="NCBI Taxonomy" id="242600"/>
    <lineage>
        <taxon>Bacteria</taxon>
        <taxon>Pseudomonadati</taxon>
        <taxon>Bacteroidota</taxon>
        <taxon>Flavobacteriia</taxon>
        <taxon>Flavobacteriales</taxon>
        <taxon>Ichthyobacteriaceae</taxon>
        <taxon>Ichthyobacterium</taxon>
    </lineage>
</organism>
<protein>
    <submittedName>
        <fullName evidence="1">Uncharacterized protein</fullName>
    </submittedName>
</protein>
<keyword evidence="2" id="KW-1185">Reference proteome</keyword>
<evidence type="ECO:0000313" key="1">
    <source>
        <dbReference type="EMBL" id="BAV95450.1"/>
    </source>
</evidence>
<dbReference type="KEGG" id="ise:JBKA6_1437"/>
<sequence length="38" mass="4474">MKKHKKELNTKEITLLLVSEEINIPTEQNIIDKKNRAI</sequence>
<dbReference type="Proteomes" id="UP000243197">
    <property type="component" value="Chromosome"/>
</dbReference>
<dbReference type="AlphaFoldDB" id="A0A1J1DZU4"/>
<reference evidence="1 2" key="1">
    <citation type="submission" date="2014-03" db="EMBL/GenBank/DDBJ databases">
        <title>complete genome sequence of Flavobacteriaceae bacterium JBKA-6.</title>
        <authorList>
            <person name="Takano T."/>
            <person name="Nakamura Y."/>
            <person name="Takuma S."/>
            <person name="Yasuike M."/>
            <person name="Matsuyama T."/>
            <person name="Sakai T."/>
            <person name="Fujiwara A."/>
            <person name="Kimoto K."/>
            <person name="Fukuda Y."/>
            <person name="Kondo H."/>
            <person name="Hirono I."/>
            <person name="Nakayasu C."/>
        </authorList>
    </citation>
    <scope>NUCLEOTIDE SEQUENCE [LARGE SCALE GENOMIC DNA]</scope>
    <source>
        <strain evidence="1 2">JBKA-6</strain>
    </source>
</reference>
<gene>
    <name evidence="1" type="ORF">JBKA6_1437</name>
</gene>